<evidence type="ECO:0000256" key="1">
    <source>
        <dbReference type="SAM" id="SignalP"/>
    </source>
</evidence>
<dbReference type="PANTHER" id="PTHR24020:SF20">
    <property type="entry name" value="PH DOMAIN-CONTAINING PROTEIN"/>
    <property type="match status" value="1"/>
</dbReference>
<feature type="domain" description="VWFA" evidence="2">
    <location>
        <begin position="41"/>
        <end position="208"/>
    </location>
</feature>
<gene>
    <name evidence="3" type="ORF">SNE40_002158</name>
</gene>
<dbReference type="EMBL" id="JAZGQO010000002">
    <property type="protein sequence ID" value="KAK6190243.1"/>
    <property type="molecule type" value="Genomic_DNA"/>
</dbReference>
<dbReference type="CDD" id="cd01450">
    <property type="entry name" value="vWFA_subfamily_ECM"/>
    <property type="match status" value="1"/>
</dbReference>
<dbReference type="PROSITE" id="PS50234">
    <property type="entry name" value="VWFA"/>
    <property type="match status" value="1"/>
</dbReference>
<reference evidence="3 4" key="1">
    <citation type="submission" date="2024-01" db="EMBL/GenBank/DDBJ databases">
        <title>The genome of the rayed Mediterranean limpet Patella caerulea (Linnaeus, 1758).</title>
        <authorList>
            <person name="Anh-Thu Weber A."/>
            <person name="Halstead-Nussloch G."/>
        </authorList>
    </citation>
    <scope>NUCLEOTIDE SEQUENCE [LARGE SCALE GENOMIC DNA]</scope>
    <source>
        <strain evidence="3">AATW-2023a</strain>
        <tissue evidence="3">Whole specimen</tissue>
    </source>
</reference>
<keyword evidence="1" id="KW-0732">Signal</keyword>
<dbReference type="Gene3D" id="3.40.50.410">
    <property type="entry name" value="von Willebrand factor, type A domain"/>
    <property type="match status" value="1"/>
</dbReference>
<accession>A0AAN8K7Z5</accession>
<proteinExistence type="predicted"/>
<feature type="chain" id="PRO_5043005955" description="VWFA domain-containing protein" evidence="1">
    <location>
        <begin position="19"/>
        <end position="216"/>
    </location>
</feature>
<keyword evidence="4" id="KW-1185">Reference proteome</keyword>
<dbReference type="PRINTS" id="PR00453">
    <property type="entry name" value="VWFADOMAIN"/>
</dbReference>
<name>A0AAN8K7Z5_PATCE</name>
<feature type="signal peptide" evidence="1">
    <location>
        <begin position="1"/>
        <end position="18"/>
    </location>
</feature>
<dbReference type="Pfam" id="PF00092">
    <property type="entry name" value="VWA"/>
    <property type="match status" value="1"/>
</dbReference>
<organism evidence="3 4">
    <name type="scientific">Patella caerulea</name>
    <name type="common">Rayed Mediterranean limpet</name>
    <dbReference type="NCBI Taxonomy" id="87958"/>
    <lineage>
        <taxon>Eukaryota</taxon>
        <taxon>Metazoa</taxon>
        <taxon>Spiralia</taxon>
        <taxon>Lophotrochozoa</taxon>
        <taxon>Mollusca</taxon>
        <taxon>Gastropoda</taxon>
        <taxon>Patellogastropoda</taxon>
        <taxon>Patelloidea</taxon>
        <taxon>Patellidae</taxon>
        <taxon>Patella</taxon>
    </lineage>
</organism>
<dbReference type="SMART" id="SM00327">
    <property type="entry name" value="VWA"/>
    <property type="match status" value="1"/>
</dbReference>
<dbReference type="AlphaFoldDB" id="A0AAN8K7Z5"/>
<protein>
    <recommendedName>
        <fullName evidence="2">VWFA domain-containing protein</fullName>
    </recommendedName>
</protein>
<comment type="caution">
    <text evidence="3">The sequence shown here is derived from an EMBL/GenBank/DDBJ whole genome shotgun (WGS) entry which is preliminary data.</text>
</comment>
<evidence type="ECO:0000313" key="3">
    <source>
        <dbReference type="EMBL" id="KAK6190243.1"/>
    </source>
</evidence>
<sequence length="216" mass="22856">MVCRLFLVFLMGFLSIRADDSDDGPPVPAQVSTPRCKSLLDVVAVVDGSDSIGADEFGQLKSALESLVTDLNVKPDNTHLGIILFSANITHKIELSGDAANLISKIRSLEHPRDGTNTALAIEEMNGMVSRLRRPEAPIVGIVITDGISKDPISTAQQAVVSRDMGINMVAIGVGTKVDELELQSIASNGQVLTTAHFNQIGAILGNLVQVACPSE</sequence>
<dbReference type="InterPro" id="IPR036465">
    <property type="entry name" value="vWFA_dom_sf"/>
</dbReference>
<dbReference type="PANTHER" id="PTHR24020">
    <property type="entry name" value="COLLAGEN ALPHA"/>
    <property type="match status" value="1"/>
</dbReference>
<evidence type="ECO:0000313" key="4">
    <source>
        <dbReference type="Proteomes" id="UP001347796"/>
    </source>
</evidence>
<dbReference type="InterPro" id="IPR002035">
    <property type="entry name" value="VWF_A"/>
</dbReference>
<dbReference type="SUPFAM" id="SSF53300">
    <property type="entry name" value="vWA-like"/>
    <property type="match status" value="1"/>
</dbReference>
<dbReference type="Proteomes" id="UP001347796">
    <property type="component" value="Unassembled WGS sequence"/>
</dbReference>
<evidence type="ECO:0000259" key="2">
    <source>
        <dbReference type="PROSITE" id="PS50234"/>
    </source>
</evidence>
<dbReference type="InterPro" id="IPR050525">
    <property type="entry name" value="ECM_Assembly_Org"/>
</dbReference>